<evidence type="ECO:0000256" key="1">
    <source>
        <dbReference type="SAM" id="MobiDB-lite"/>
    </source>
</evidence>
<feature type="region of interest" description="Disordered" evidence="1">
    <location>
        <begin position="1"/>
        <end position="76"/>
    </location>
</feature>
<evidence type="ECO:0000313" key="3">
    <source>
        <dbReference type="Proteomes" id="UP001529510"/>
    </source>
</evidence>
<dbReference type="EMBL" id="JAMKFB020000019">
    <property type="protein sequence ID" value="KAL0166821.1"/>
    <property type="molecule type" value="Genomic_DNA"/>
</dbReference>
<evidence type="ECO:0000313" key="2">
    <source>
        <dbReference type="EMBL" id="KAL0166821.1"/>
    </source>
</evidence>
<name>A0ABD0P0R5_CIRMR</name>
<feature type="compositionally biased region" description="Low complexity" evidence="1">
    <location>
        <begin position="32"/>
        <end position="48"/>
    </location>
</feature>
<proteinExistence type="predicted"/>
<keyword evidence="3" id="KW-1185">Reference proteome</keyword>
<feature type="compositionally biased region" description="Basic and acidic residues" evidence="1">
    <location>
        <begin position="49"/>
        <end position="76"/>
    </location>
</feature>
<feature type="non-terminal residue" evidence="2">
    <location>
        <position position="76"/>
    </location>
</feature>
<organism evidence="2 3">
    <name type="scientific">Cirrhinus mrigala</name>
    <name type="common">Mrigala</name>
    <dbReference type="NCBI Taxonomy" id="683832"/>
    <lineage>
        <taxon>Eukaryota</taxon>
        <taxon>Metazoa</taxon>
        <taxon>Chordata</taxon>
        <taxon>Craniata</taxon>
        <taxon>Vertebrata</taxon>
        <taxon>Euteleostomi</taxon>
        <taxon>Actinopterygii</taxon>
        <taxon>Neopterygii</taxon>
        <taxon>Teleostei</taxon>
        <taxon>Ostariophysi</taxon>
        <taxon>Cypriniformes</taxon>
        <taxon>Cyprinidae</taxon>
        <taxon>Labeoninae</taxon>
        <taxon>Labeonini</taxon>
        <taxon>Cirrhinus</taxon>
    </lineage>
</organism>
<dbReference type="Proteomes" id="UP001529510">
    <property type="component" value="Unassembled WGS sequence"/>
</dbReference>
<feature type="compositionally biased region" description="Pro residues" evidence="1">
    <location>
        <begin position="1"/>
        <end position="11"/>
    </location>
</feature>
<reference evidence="2 3" key="1">
    <citation type="submission" date="2024-05" db="EMBL/GenBank/DDBJ databases">
        <title>Genome sequencing and assembly of Indian major carp, Cirrhinus mrigala (Hamilton, 1822).</title>
        <authorList>
            <person name="Mohindra V."/>
            <person name="Chowdhury L.M."/>
            <person name="Lal K."/>
            <person name="Jena J.K."/>
        </authorList>
    </citation>
    <scope>NUCLEOTIDE SEQUENCE [LARGE SCALE GENOMIC DNA]</scope>
    <source>
        <strain evidence="2">CM1030</strain>
        <tissue evidence="2">Blood</tissue>
    </source>
</reference>
<accession>A0ABD0P0R5</accession>
<feature type="non-terminal residue" evidence="2">
    <location>
        <position position="1"/>
    </location>
</feature>
<sequence length="76" mass="8094">SRPLSPNPAVSPKPASSSGRTPPGTKTRPKRAQTPARVQAPAVAAVAVETKEPRQADPPKDTKSECDRHDDRSREA</sequence>
<dbReference type="AlphaFoldDB" id="A0ABD0P0R5"/>
<comment type="caution">
    <text evidence="2">The sequence shown here is derived from an EMBL/GenBank/DDBJ whole genome shotgun (WGS) entry which is preliminary data.</text>
</comment>
<protein>
    <submittedName>
        <fullName evidence="2">Uncharacterized protein</fullName>
    </submittedName>
</protein>
<gene>
    <name evidence="2" type="ORF">M9458_038665</name>
</gene>